<comment type="caution">
    <text evidence="1">The sequence shown here is derived from an EMBL/GenBank/DDBJ whole genome shotgun (WGS) entry which is preliminary data.</text>
</comment>
<gene>
    <name evidence="1" type="ORF">RPERSI_LOCUS36639</name>
</gene>
<proteinExistence type="predicted"/>
<organism evidence="1 2">
    <name type="scientific">Racocetra persica</name>
    <dbReference type="NCBI Taxonomy" id="160502"/>
    <lineage>
        <taxon>Eukaryota</taxon>
        <taxon>Fungi</taxon>
        <taxon>Fungi incertae sedis</taxon>
        <taxon>Mucoromycota</taxon>
        <taxon>Glomeromycotina</taxon>
        <taxon>Glomeromycetes</taxon>
        <taxon>Diversisporales</taxon>
        <taxon>Gigasporaceae</taxon>
        <taxon>Racocetra</taxon>
    </lineage>
</organism>
<dbReference type="EMBL" id="CAJVQC010177040">
    <property type="protein sequence ID" value="CAG8851590.1"/>
    <property type="molecule type" value="Genomic_DNA"/>
</dbReference>
<feature type="non-terminal residue" evidence="1">
    <location>
        <position position="53"/>
    </location>
</feature>
<accession>A0ACA9SXF8</accession>
<sequence>MEEEEFKNDVNVTLTFLSNTNLFETYASSCFDGREKLLLKAFAKVIKDNDGKL</sequence>
<evidence type="ECO:0000313" key="1">
    <source>
        <dbReference type="EMBL" id="CAG8851590.1"/>
    </source>
</evidence>
<protein>
    <submittedName>
        <fullName evidence="1">322_t:CDS:1</fullName>
    </submittedName>
</protein>
<name>A0ACA9SXF8_9GLOM</name>
<keyword evidence="2" id="KW-1185">Reference proteome</keyword>
<dbReference type="Proteomes" id="UP000789920">
    <property type="component" value="Unassembled WGS sequence"/>
</dbReference>
<reference evidence="1" key="1">
    <citation type="submission" date="2021-06" db="EMBL/GenBank/DDBJ databases">
        <authorList>
            <person name="Kallberg Y."/>
            <person name="Tangrot J."/>
            <person name="Rosling A."/>
        </authorList>
    </citation>
    <scope>NUCLEOTIDE SEQUENCE</scope>
    <source>
        <strain evidence="1">MA461A</strain>
    </source>
</reference>
<evidence type="ECO:0000313" key="2">
    <source>
        <dbReference type="Proteomes" id="UP000789920"/>
    </source>
</evidence>